<accession>A0A6C0F5T8</accession>
<organism evidence="1">
    <name type="scientific">viral metagenome</name>
    <dbReference type="NCBI Taxonomy" id="1070528"/>
    <lineage>
        <taxon>unclassified sequences</taxon>
        <taxon>metagenomes</taxon>
        <taxon>organismal metagenomes</taxon>
    </lineage>
</organism>
<dbReference type="AlphaFoldDB" id="A0A6C0F5T8"/>
<sequence length="144" mass="17270">MDKENKLWIVVIMDEIINDEFIGTARVSMNEEHIYLEYIHDDWGGFFSIPFTKQINDKDLPYIKINSFVRYEGYVGDNDRIRRTNQYVYIQIDKESEVMEQFKLESFWMNSYWKTKNIIEGKVISAMTSKLIEMMINENIIVSK</sequence>
<protein>
    <submittedName>
        <fullName evidence="1">Uncharacterized protein</fullName>
    </submittedName>
</protein>
<proteinExistence type="predicted"/>
<evidence type="ECO:0000313" key="1">
    <source>
        <dbReference type="EMBL" id="QHT37197.1"/>
    </source>
</evidence>
<reference evidence="1" key="1">
    <citation type="journal article" date="2020" name="Nature">
        <title>Giant virus diversity and host interactions through global metagenomics.</title>
        <authorList>
            <person name="Schulz F."/>
            <person name="Roux S."/>
            <person name="Paez-Espino D."/>
            <person name="Jungbluth S."/>
            <person name="Walsh D.A."/>
            <person name="Denef V.J."/>
            <person name="McMahon K.D."/>
            <person name="Konstantinidis K.T."/>
            <person name="Eloe-Fadrosh E.A."/>
            <person name="Kyrpides N.C."/>
            <person name="Woyke T."/>
        </authorList>
    </citation>
    <scope>NUCLEOTIDE SEQUENCE</scope>
    <source>
        <strain evidence="1">GVMAG-S-ERX555967-131</strain>
    </source>
</reference>
<dbReference type="EMBL" id="MN738790">
    <property type="protein sequence ID" value="QHT37197.1"/>
    <property type="molecule type" value="Genomic_DNA"/>
</dbReference>
<name>A0A6C0F5T8_9ZZZZ</name>